<evidence type="ECO:0000256" key="4">
    <source>
        <dbReference type="ARBA" id="ARBA00022490"/>
    </source>
</evidence>
<dbReference type="Pfam" id="PF12804">
    <property type="entry name" value="NTP_transf_3"/>
    <property type="match status" value="1"/>
</dbReference>
<dbReference type="PANTHER" id="PTHR43584:SF3">
    <property type="entry name" value="BIFUNCTIONAL PROTEIN GLMU"/>
    <property type="match status" value="1"/>
</dbReference>
<keyword evidence="13 18" id="KW-0012">Acyltransferase</keyword>
<dbReference type="InterPro" id="IPR056729">
    <property type="entry name" value="GMPPB_C"/>
</dbReference>
<feature type="binding site" evidence="18">
    <location>
        <position position="93"/>
    </location>
    <ligand>
        <name>UDP-N-acetyl-alpha-D-glucosamine</name>
        <dbReference type="ChEBI" id="CHEBI:57705"/>
    </ligand>
</feature>
<feature type="binding site" evidence="18">
    <location>
        <begin position="402"/>
        <end position="403"/>
    </location>
    <ligand>
        <name>acetyl-CoA</name>
        <dbReference type="ChEBI" id="CHEBI:57288"/>
    </ligand>
</feature>
<feature type="binding site" evidence="18">
    <location>
        <position position="393"/>
    </location>
    <ligand>
        <name>UDP-N-acetyl-alpha-D-glucosamine</name>
        <dbReference type="ChEBI" id="CHEBI:57705"/>
    </ligand>
</feature>
<dbReference type="GO" id="GO:0071555">
    <property type="term" value="P:cell wall organization"/>
    <property type="evidence" value="ECO:0007669"/>
    <property type="project" value="UniProtKB-KW"/>
</dbReference>
<dbReference type="OrthoDB" id="9775031at2"/>
<dbReference type="EMBL" id="SOBT01000013">
    <property type="protein sequence ID" value="TDU23271.1"/>
    <property type="molecule type" value="Genomic_DNA"/>
</dbReference>
<feature type="binding site" evidence="18">
    <location>
        <position position="243"/>
    </location>
    <ligand>
        <name>Mg(2+)</name>
        <dbReference type="ChEBI" id="CHEBI:18420"/>
    </ligand>
</feature>
<comment type="pathway">
    <text evidence="18">Nucleotide-sugar biosynthesis; UDP-N-acetyl-alpha-D-glucosamine biosynthesis; UDP-N-acetyl-alpha-D-glucosamine from N-acetyl-alpha-D-glucosamine 1-phosphate: step 1/1.</text>
</comment>
<keyword evidence="7 18" id="KW-0479">Metal-binding</keyword>
<dbReference type="Pfam" id="PF00132">
    <property type="entry name" value="Hexapep"/>
    <property type="match status" value="1"/>
</dbReference>
<keyword evidence="4 18" id="KW-0963">Cytoplasm</keyword>
<dbReference type="GO" id="GO:0006048">
    <property type="term" value="P:UDP-N-acetylglucosamine biosynthetic process"/>
    <property type="evidence" value="ECO:0007669"/>
    <property type="project" value="UniProtKB-UniPathway"/>
</dbReference>
<evidence type="ECO:0000256" key="7">
    <source>
        <dbReference type="ARBA" id="ARBA00022723"/>
    </source>
</evidence>
<name>A0A4R7NRT1_9GAMM</name>
<evidence type="ECO:0000256" key="17">
    <source>
        <dbReference type="ARBA" id="ARBA00049628"/>
    </source>
</evidence>
<feature type="binding site" evidence="18">
    <location>
        <position position="185"/>
    </location>
    <ligand>
        <name>UDP-N-acetyl-alpha-D-glucosamine</name>
        <dbReference type="ChEBI" id="CHEBI:57705"/>
    </ligand>
</feature>
<dbReference type="InterPro" id="IPR050065">
    <property type="entry name" value="GlmU-like"/>
</dbReference>
<dbReference type="InterPro" id="IPR011004">
    <property type="entry name" value="Trimer_LpxA-like_sf"/>
</dbReference>
<dbReference type="GO" id="GO:0009252">
    <property type="term" value="P:peptidoglycan biosynthetic process"/>
    <property type="evidence" value="ECO:0007669"/>
    <property type="project" value="UniProtKB-UniRule"/>
</dbReference>
<keyword evidence="8 18" id="KW-0677">Repeat</keyword>
<reference evidence="21 22" key="1">
    <citation type="submission" date="2019-03" db="EMBL/GenBank/DDBJ databases">
        <title>Genomic Encyclopedia of Type Strains, Phase IV (KMG-IV): sequencing the most valuable type-strain genomes for metagenomic binning, comparative biology and taxonomic classification.</title>
        <authorList>
            <person name="Goeker M."/>
        </authorList>
    </citation>
    <scope>NUCLEOTIDE SEQUENCE [LARGE SCALE GENOMIC DNA]</scope>
    <source>
        <strain evidence="21 22">DSM 26377</strain>
    </source>
</reference>
<comment type="subunit">
    <text evidence="18">Homotrimer.</text>
</comment>
<sequence length="472" mass="50622">MKNESKPSKKEAPAPHPLHVVILAAGKGTRMKSTLPKVLHRLAGRPMLDHVLQTARALGAAACHVVIGAGAGSVRSWYAQAHPDATDVAFVVQEPQLGTGHAVQQAMPGIPDAARVLVLYGDVPLIEAGTLSELLATAGSAMGILVAQMDDPHGYGRILRRAGKVAGIVEEKDATPAQRRIQEINTGVLCGPAKSMREWLSKIRNDNSQGEFYLTDLVRLAVRDRVRVHTTCVSAAAEVQGVNDRLQLATLERSYQRQQAERQMRLGVAMADPDRFDLRGSLLCGQDVFLDVGVVIEGEVELGDHVYVGPYTVLKDAKVGADTRIESHCVLDNAIVGRSCRIGPYARLRPEAQLADEVHVGNFVEIKKSKLGHASKANHLAYIGDATVGARVNIGAGVITCNYDGAHKHHTVIGDDAFIGTDSQLIAPVTIGAGAYIAAGSSISKDAPPQQLTICRARDQRSLPWKRPVKKK</sequence>
<dbReference type="RefSeq" id="WP_133883940.1">
    <property type="nucleotide sequence ID" value="NZ_MWIN01000035.1"/>
</dbReference>
<feature type="region of interest" description="Pyrophosphorylase" evidence="18">
    <location>
        <begin position="1"/>
        <end position="245"/>
    </location>
</feature>
<evidence type="ECO:0000256" key="3">
    <source>
        <dbReference type="ARBA" id="ARBA00007947"/>
    </source>
</evidence>
<evidence type="ECO:0000256" key="10">
    <source>
        <dbReference type="ARBA" id="ARBA00022960"/>
    </source>
</evidence>
<feature type="binding site" evidence="18">
    <location>
        <position position="367"/>
    </location>
    <ligand>
        <name>UDP-N-acetyl-alpha-D-glucosamine</name>
        <dbReference type="ChEBI" id="CHEBI:57705"/>
    </ligand>
</feature>
<feature type="binding site" evidence="18">
    <location>
        <position position="396"/>
    </location>
    <ligand>
        <name>acetyl-CoA</name>
        <dbReference type="ChEBI" id="CHEBI:57288"/>
    </ligand>
</feature>
<evidence type="ECO:0000256" key="13">
    <source>
        <dbReference type="ARBA" id="ARBA00023315"/>
    </source>
</evidence>
<accession>A0A4R7NRT1</accession>
<keyword evidence="22" id="KW-1185">Reference proteome</keyword>
<dbReference type="GO" id="GO:0008360">
    <property type="term" value="P:regulation of cell shape"/>
    <property type="evidence" value="ECO:0007669"/>
    <property type="project" value="UniProtKB-KW"/>
</dbReference>
<feature type="binding site" evidence="18">
    <location>
        <position position="170"/>
    </location>
    <ligand>
        <name>UDP-N-acetyl-alpha-D-glucosamine</name>
        <dbReference type="ChEBI" id="CHEBI:57705"/>
    </ligand>
</feature>
<evidence type="ECO:0000256" key="11">
    <source>
        <dbReference type="ARBA" id="ARBA00022984"/>
    </source>
</evidence>
<feature type="region of interest" description="Linker" evidence="18">
    <location>
        <begin position="246"/>
        <end position="266"/>
    </location>
</feature>
<keyword evidence="12 18" id="KW-0511">Multifunctional enzyme</keyword>
<keyword evidence="9 18" id="KW-0460">Magnesium</keyword>
<protein>
    <recommendedName>
        <fullName evidence="18">Bifunctional protein GlmU</fullName>
    </recommendedName>
    <domain>
        <recommendedName>
            <fullName evidence="18">UDP-N-acetylglucosamine pyrophosphorylase</fullName>
            <ecNumber evidence="18">2.7.7.23</ecNumber>
        </recommendedName>
        <alternativeName>
            <fullName evidence="18">N-acetylglucosamine-1-phosphate uridyltransferase</fullName>
        </alternativeName>
    </domain>
    <domain>
        <recommendedName>
            <fullName evidence="18">Glucosamine-1-phosphate N-acetyltransferase</fullName>
            <ecNumber evidence="18">2.3.1.157</ecNumber>
        </recommendedName>
    </domain>
</protein>
<feature type="binding site" evidence="18">
    <location>
        <position position="439"/>
    </location>
    <ligand>
        <name>acetyl-CoA</name>
        <dbReference type="ChEBI" id="CHEBI:57288"/>
    </ligand>
</feature>
<comment type="pathway">
    <text evidence="18">Bacterial outer membrane biogenesis; LPS lipid A biosynthesis.</text>
</comment>
<comment type="similarity">
    <text evidence="3 18">In the N-terminal section; belongs to the N-acetylglucosamine-1-phosphate uridyltransferase family.</text>
</comment>
<feature type="binding site" evidence="18">
    <location>
        <begin position="98"/>
        <end position="99"/>
    </location>
    <ligand>
        <name>UDP-N-acetyl-alpha-D-glucosamine</name>
        <dbReference type="ChEBI" id="CHEBI:57705"/>
    </ligand>
</feature>
<dbReference type="SUPFAM" id="SSF51161">
    <property type="entry name" value="Trimeric LpxA-like enzymes"/>
    <property type="match status" value="1"/>
</dbReference>
<comment type="caution">
    <text evidence="18">Lacks conserved residue(s) required for the propagation of feature annotation.</text>
</comment>
<evidence type="ECO:0000256" key="6">
    <source>
        <dbReference type="ARBA" id="ARBA00022695"/>
    </source>
</evidence>
<feature type="binding site" evidence="18">
    <location>
        <position position="122"/>
    </location>
    <ligand>
        <name>Mg(2+)</name>
        <dbReference type="ChEBI" id="CHEBI:18420"/>
    </ligand>
</feature>
<comment type="caution">
    <text evidence="21">The sequence shown here is derived from an EMBL/GenBank/DDBJ whole genome shotgun (WGS) entry which is preliminary data.</text>
</comment>
<feature type="active site" description="Proton acceptor" evidence="18">
    <location>
        <position position="379"/>
    </location>
</feature>
<evidence type="ECO:0000256" key="8">
    <source>
        <dbReference type="ARBA" id="ARBA00022737"/>
    </source>
</evidence>
<dbReference type="InterPro" id="IPR029044">
    <property type="entry name" value="Nucleotide-diphossugar_trans"/>
</dbReference>
<evidence type="ECO:0000256" key="14">
    <source>
        <dbReference type="ARBA" id="ARBA00023316"/>
    </source>
</evidence>
<dbReference type="GO" id="GO:0003977">
    <property type="term" value="F:UDP-N-acetylglucosamine diphosphorylase activity"/>
    <property type="evidence" value="ECO:0007669"/>
    <property type="project" value="UniProtKB-UniRule"/>
</dbReference>
<dbReference type="UniPathway" id="UPA00973"/>
<feature type="binding site" evidence="18">
    <location>
        <position position="456"/>
    </location>
    <ligand>
        <name>acetyl-CoA</name>
        <dbReference type="ChEBI" id="CHEBI:57288"/>
    </ligand>
</feature>
<feature type="binding site" evidence="18">
    <location>
        <position position="156"/>
    </location>
    <ligand>
        <name>UDP-N-acetyl-alpha-D-glucosamine</name>
        <dbReference type="ChEBI" id="CHEBI:57705"/>
    </ligand>
</feature>
<evidence type="ECO:0000256" key="18">
    <source>
        <dbReference type="HAMAP-Rule" id="MF_01631"/>
    </source>
</evidence>
<feature type="region of interest" description="N-acetyltransferase" evidence="18">
    <location>
        <begin position="267"/>
        <end position="472"/>
    </location>
</feature>
<keyword evidence="5 18" id="KW-0808">Transferase</keyword>
<dbReference type="GO" id="GO:0019134">
    <property type="term" value="F:glucosamine-1-phosphate N-acetyltransferase activity"/>
    <property type="evidence" value="ECO:0007669"/>
    <property type="project" value="UniProtKB-UniRule"/>
</dbReference>
<dbReference type="GO" id="GO:0005737">
    <property type="term" value="C:cytoplasm"/>
    <property type="evidence" value="ECO:0007669"/>
    <property type="project" value="UniProtKB-SubCell"/>
</dbReference>
<dbReference type="UniPathway" id="UPA00113">
    <property type="reaction ID" value="UER00532"/>
</dbReference>
<dbReference type="GO" id="GO:0000902">
    <property type="term" value="P:cell morphogenesis"/>
    <property type="evidence" value="ECO:0007669"/>
    <property type="project" value="UniProtKB-UniRule"/>
</dbReference>
<feature type="binding site" evidence="18">
    <location>
        <position position="243"/>
    </location>
    <ligand>
        <name>UDP-N-acetyl-alpha-D-glucosamine</name>
        <dbReference type="ChEBI" id="CHEBI:57705"/>
    </ligand>
</feature>
<dbReference type="AlphaFoldDB" id="A0A4R7NRT1"/>
<dbReference type="CDD" id="cd02540">
    <property type="entry name" value="GT2_GlmU_N_bac"/>
    <property type="match status" value="1"/>
</dbReference>
<dbReference type="SUPFAM" id="SSF53448">
    <property type="entry name" value="Nucleotide-diphospho-sugar transferases"/>
    <property type="match status" value="1"/>
</dbReference>
<keyword evidence="6 18" id="KW-0548">Nucleotidyltransferase</keyword>
<dbReference type="GO" id="GO:0009245">
    <property type="term" value="P:lipid A biosynthetic process"/>
    <property type="evidence" value="ECO:0007669"/>
    <property type="project" value="UniProtKB-UniRule"/>
</dbReference>
<dbReference type="Gene3D" id="2.160.10.10">
    <property type="entry name" value="Hexapeptide repeat proteins"/>
    <property type="match status" value="1"/>
</dbReference>
<comment type="catalytic activity">
    <reaction evidence="16 18">
        <text>N-acetyl-alpha-D-glucosamine 1-phosphate + UTP + H(+) = UDP-N-acetyl-alpha-D-glucosamine + diphosphate</text>
        <dbReference type="Rhea" id="RHEA:13509"/>
        <dbReference type="ChEBI" id="CHEBI:15378"/>
        <dbReference type="ChEBI" id="CHEBI:33019"/>
        <dbReference type="ChEBI" id="CHEBI:46398"/>
        <dbReference type="ChEBI" id="CHEBI:57705"/>
        <dbReference type="ChEBI" id="CHEBI:57776"/>
        <dbReference type="EC" id="2.7.7.23"/>
    </reaction>
</comment>
<dbReference type="InterPro" id="IPR025877">
    <property type="entry name" value="MobA-like_NTP_Trfase"/>
</dbReference>
<organism evidence="21 22">
    <name type="scientific">Panacagrimonas perspica</name>
    <dbReference type="NCBI Taxonomy" id="381431"/>
    <lineage>
        <taxon>Bacteria</taxon>
        <taxon>Pseudomonadati</taxon>
        <taxon>Pseudomonadota</taxon>
        <taxon>Gammaproteobacteria</taxon>
        <taxon>Nevskiales</taxon>
        <taxon>Nevskiaceae</taxon>
        <taxon>Panacagrimonas</taxon>
    </lineage>
</organism>
<dbReference type="Gene3D" id="3.90.550.10">
    <property type="entry name" value="Spore Coat Polysaccharide Biosynthesis Protein SpsA, Chain A"/>
    <property type="match status" value="1"/>
</dbReference>
<evidence type="ECO:0000313" key="21">
    <source>
        <dbReference type="EMBL" id="TDU23271.1"/>
    </source>
</evidence>
<evidence type="ECO:0000256" key="12">
    <source>
        <dbReference type="ARBA" id="ARBA00023268"/>
    </source>
</evidence>
<comment type="similarity">
    <text evidence="2 18">In the C-terminal section; belongs to the transferase hexapeptide repeat family.</text>
</comment>
<keyword evidence="14 18" id="KW-0961">Cell wall biogenesis/degradation</keyword>
<evidence type="ECO:0000259" key="19">
    <source>
        <dbReference type="Pfam" id="PF12804"/>
    </source>
</evidence>
<evidence type="ECO:0000259" key="20">
    <source>
        <dbReference type="Pfam" id="PF25087"/>
    </source>
</evidence>
<keyword evidence="10 18" id="KW-0133">Cell shape</keyword>
<evidence type="ECO:0000256" key="2">
    <source>
        <dbReference type="ARBA" id="ARBA00007707"/>
    </source>
</evidence>
<evidence type="ECO:0000256" key="9">
    <source>
        <dbReference type="ARBA" id="ARBA00022842"/>
    </source>
</evidence>
<gene>
    <name evidence="18" type="primary">glmU</name>
    <name evidence="21" type="ORF">DFR24_4794</name>
</gene>
<evidence type="ECO:0000256" key="16">
    <source>
        <dbReference type="ARBA" id="ARBA00048493"/>
    </source>
</evidence>
<comment type="subcellular location">
    <subcellularLocation>
        <location evidence="1 18">Cytoplasm</location>
    </subcellularLocation>
</comment>
<dbReference type="InterPro" id="IPR005882">
    <property type="entry name" value="Bifunctional_GlmU"/>
</dbReference>
<comment type="catalytic activity">
    <reaction evidence="15 18">
        <text>alpha-D-glucosamine 1-phosphate + acetyl-CoA = N-acetyl-alpha-D-glucosamine 1-phosphate + CoA + H(+)</text>
        <dbReference type="Rhea" id="RHEA:13725"/>
        <dbReference type="ChEBI" id="CHEBI:15378"/>
        <dbReference type="ChEBI" id="CHEBI:57287"/>
        <dbReference type="ChEBI" id="CHEBI:57288"/>
        <dbReference type="ChEBI" id="CHEBI:57776"/>
        <dbReference type="ChEBI" id="CHEBI:58516"/>
        <dbReference type="EC" id="2.3.1.157"/>
    </reaction>
</comment>
<evidence type="ECO:0000256" key="5">
    <source>
        <dbReference type="ARBA" id="ARBA00022679"/>
    </source>
</evidence>
<evidence type="ECO:0000256" key="15">
    <source>
        <dbReference type="ARBA" id="ARBA00048247"/>
    </source>
</evidence>
<feature type="binding site" evidence="18">
    <location>
        <begin position="120"/>
        <end position="122"/>
    </location>
    <ligand>
        <name>UDP-N-acetyl-alpha-D-glucosamine</name>
        <dbReference type="ChEBI" id="CHEBI:57705"/>
    </ligand>
</feature>
<feature type="binding site" evidence="18">
    <location>
        <position position="382"/>
    </location>
    <ligand>
        <name>UDP-N-acetyl-alpha-D-glucosamine</name>
        <dbReference type="ChEBI" id="CHEBI:57705"/>
    </ligand>
</feature>
<feature type="binding site" evidence="18">
    <location>
        <begin position="23"/>
        <end position="26"/>
    </location>
    <ligand>
        <name>UDP-N-acetyl-alpha-D-glucosamine</name>
        <dbReference type="ChEBI" id="CHEBI:57705"/>
    </ligand>
</feature>
<feature type="domain" description="Mannose-1-phosphate guanyltransferase C-terminal" evidence="20">
    <location>
        <begin position="281"/>
        <end position="369"/>
    </location>
</feature>
<evidence type="ECO:0000256" key="1">
    <source>
        <dbReference type="ARBA" id="ARBA00004496"/>
    </source>
</evidence>
<comment type="pathway">
    <text evidence="18">Nucleotide-sugar biosynthesis; UDP-N-acetyl-alpha-D-glucosamine biosynthesis; N-acetyl-alpha-D-glucosamine 1-phosphate from alpha-D-glucosamine 6-phosphate (route II): step 2/2.</text>
</comment>
<dbReference type="EC" id="2.3.1.157" evidence="18"/>
<proteinExistence type="inferred from homology"/>
<dbReference type="Proteomes" id="UP000295341">
    <property type="component" value="Unassembled WGS sequence"/>
</dbReference>
<dbReference type="NCBIfam" id="TIGR01173">
    <property type="entry name" value="glmU"/>
    <property type="match status" value="1"/>
</dbReference>
<feature type="binding site" evidence="18">
    <location>
        <position position="349"/>
    </location>
    <ligand>
        <name>UDP-N-acetyl-alpha-D-glucosamine</name>
        <dbReference type="ChEBI" id="CHEBI:57705"/>
    </ligand>
</feature>
<dbReference type="HAMAP" id="MF_01631">
    <property type="entry name" value="GlmU"/>
    <property type="match status" value="1"/>
</dbReference>
<feature type="domain" description="MobA-like NTP transferase" evidence="19">
    <location>
        <begin position="20"/>
        <end position="154"/>
    </location>
</feature>
<dbReference type="InterPro" id="IPR038009">
    <property type="entry name" value="GlmU_C_LbH"/>
</dbReference>
<dbReference type="CDD" id="cd03353">
    <property type="entry name" value="LbH_GlmU_C"/>
    <property type="match status" value="1"/>
</dbReference>
<keyword evidence="11 18" id="KW-0573">Peptidoglycan synthesis</keyword>
<comment type="function">
    <text evidence="17 18">Catalyzes the last two sequential reactions in the de novo biosynthetic pathway for UDP-N-acetylglucosamine (UDP-GlcNAc). The C-terminal domain catalyzes the transfer of acetyl group from acetyl coenzyme A to glucosamine-1-phosphate (GlcN-1-P) to produce N-acetylglucosamine-1-phosphate (GlcNAc-1-P), which is converted into UDP-GlcNAc by the transfer of uridine 5-monophosphate (from uridine 5-triphosphate), a reaction catalyzed by the N-terminal domain.</text>
</comment>
<dbReference type="InterPro" id="IPR001451">
    <property type="entry name" value="Hexapep"/>
</dbReference>
<feature type="binding site" evidence="18">
    <location>
        <position position="37"/>
    </location>
    <ligand>
        <name>UDP-N-acetyl-alpha-D-glucosamine</name>
        <dbReference type="ChEBI" id="CHEBI:57705"/>
    </ligand>
</feature>
<dbReference type="EC" id="2.7.7.23" evidence="18"/>
<comment type="cofactor">
    <cofactor evidence="18">
        <name>Mg(2+)</name>
        <dbReference type="ChEBI" id="CHEBI:18420"/>
    </cofactor>
    <text evidence="18">Binds 1 Mg(2+) ion per subunit.</text>
</comment>
<dbReference type="Pfam" id="PF25087">
    <property type="entry name" value="GMPPB_C"/>
    <property type="match status" value="1"/>
</dbReference>
<dbReference type="PANTHER" id="PTHR43584">
    <property type="entry name" value="NUCLEOTIDYL TRANSFERASE"/>
    <property type="match status" value="1"/>
</dbReference>
<dbReference type="GO" id="GO:0000287">
    <property type="term" value="F:magnesium ion binding"/>
    <property type="evidence" value="ECO:0007669"/>
    <property type="project" value="UniProtKB-UniRule"/>
</dbReference>
<dbReference type="GO" id="GO:0016020">
    <property type="term" value="C:membrane"/>
    <property type="evidence" value="ECO:0007669"/>
    <property type="project" value="GOC"/>
</dbReference>
<evidence type="ECO:0000313" key="22">
    <source>
        <dbReference type="Proteomes" id="UP000295341"/>
    </source>
</evidence>